<protein>
    <recommendedName>
        <fullName evidence="3">DUF2829 domain-containing protein</fullName>
    </recommendedName>
</protein>
<evidence type="ECO:0000313" key="1">
    <source>
        <dbReference type="EMBL" id="VEI04143.1"/>
    </source>
</evidence>
<reference evidence="1 2" key="1">
    <citation type="submission" date="2018-12" db="EMBL/GenBank/DDBJ databases">
        <authorList>
            <consortium name="Pathogen Informatics"/>
        </authorList>
    </citation>
    <scope>NUCLEOTIDE SEQUENCE [LARGE SCALE GENOMIC DNA]</scope>
    <source>
        <strain evidence="1 2">NCTC13652</strain>
    </source>
</reference>
<dbReference type="OrthoDB" id="9806213at2"/>
<evidence type="ECO:0008006" key="3">
    <source>
        <dbReference type="Google" id="ProtNLM"/>
    </source>
</evidence>
<name>A0A3S4USE6_9ACTN</name>
<evidence type="ECO:0000313" key="2">
    <source>
        <dbReference type="Proteomes" id="UP000277858"/>
    </source>
</evidence>
<sequence>MDDLTAEQQIAITGWLSQNPNMWCGGVEIRTGRPWLDEIPLVWITASRCPILPEGVRMGEWEDRPDDGLRVRTAQWQPSPLFTVRLAEVSTAGMAA</sequence>
<dbReference type="Proteomes" id="UP000277858">
    <property type="component" value="Chromosome"/>
</dbReference>
<gene>
    <name evidence="1" type="ORF">NCTC13652_02367</name>
</gene>
<proteinExistence type="predicted"/>
<dbReference type="EMBL" id="LR134473">
    <property type="protein sequence ID" value="VEI04143.1"/>
    <property type="molecule type" value="Genomic_DNA"/>
</dbReference>
<accession>A0A3S4USE6</accession>
<organism evidence="1 2">
    <name type="scientific">Acidipropionibacterium jensenii</name>
    <dbReference type="NCBI Taxonomy" id="1749"/>
    <lineage>
        <taxon>Bacteria</taxon>
        <taxon>Bacillati</taxon>
        <taxon>Actinomycetota</taxon>
        <taxon>Actinomycetes</taxon>
        <taxon>Propionibacteriales</taxon>
        <taxon>Propionibacteriaceae</taxon>
        <taxon>Acidipropionibacterium</taxon>
    </lineage>
</organism>
<keyword evidence="2" id="KW-1185">Reference proteome</keyword>
<dbReference type="AlphaFoldDB" id="A0A3S4USE6"/>
<dbReference type="STRING" id="1122997.GCA_000425285_01176"/>
<dbReference type="RefSeq" id="WP_126412785.1">
    <property type="nucleotide sequence ID" value="NZ_LR134473.1"/>
</dbReference>